<reference evidence="1 2" key="1">
    <citation type="submission" date="2012-04" db="EMBL/GenBank/DDBJ databases">
        <authorList>
            <person name="Harkins D.M."/>
            <person name="Madupu R."/>
            <person name="Durkin A.S."/>
            <person name="Torralba M."/>
            <person name="Methe B."/>
            <person name="Sutton G.G."/>
            <person name="Nelson K.E."/>
        </authorList>
    </citation>
    <scope>NUCLEOTIDE SEQUENCE [LARGE SCALE GENOMIC DNA]</scope>
    <source>
        <strain evidence="1 2">VK64</strain>
    </source>
</reference>
<proteinExistence type="predicted"/>
<protein>
    <submittedName>
        <fullName evidence="1">Uncharacterized protein</fullName>
    </submittedName>
</protein>
<evidence type="ECO:0000313" key="1">
    <source>
        <dbReference type="EMBL" id="EIG30313.1"/>
    </source>
</evidence>
<feature type="non-terminal residue" evidence="1">
    <location>
        <position position="1"/>
    </location>
</feature>
<dbReference type="EMBL" id="AJMT01000008">
    <property type="protein sequence ID" value="EIG30313.1"/>
    <property type="molecule type" value="Genomic_DNA"/>
</dbReference>
<evidence type="ECO:0000313" key="2">
    <source>
        <dbReference type="Proteomes" id="UP000004473"/>
    </source>
</evidence>
<dbReference type="AlphaFoldDB" id="I2NWV2"/>
<sequence length="50" mass="5429">IRSVIAGSIPAAGNGVNPANLAAHLFYGSRRMPEGITLTFHVKKPYPFKY</sequence>
<gene>
    <name evidence="1" type="ORF">HMPREF1051_2821</name>
</gene>
<accession>I2NWV2</accession>
<comment type="caution">
    <text evidence="1">The sequence shown here is derived from an EMBL/GenBank/DDBJ whole genome shotgun (WGS) entry which is preliminary data.</text>
</comment>
<organism evidence="1 2">
    <name type="scientific">Neisseria sicca VK64</name>
    <dbReference type="NCBI Taxonomy" id="1095748"/>
    <lineage>
        <taxon>Bacteria</taxon>
        <taxon>Pseudomonadati</taxon>
        <taxon>Pseudomonadota</taxon>
        <taxon>Betaproteobacteria</taxon>
        <taxon>Neisseriales</taxon>
        <taxon>Neisseriaceae</taxon>
        <taxon>Neisseria</taxon>
    </lineage>
</organism>
<name>I2NWV2_NEISI</name>
<dbReference type="Proteomes" id="UP000004473">
    <property type="component" value="Unassembled WGS sequence"/>
</dbReference>